<keyword evidence="2" id="KW-0521">NADP</keyword>
<dbReference type="GeneID" id="89925179"/>
<dbReference type="GO" id="GO:0016616">
    <property type="term" value="F:oxidoreductase activity, acting on the CH-OH group of donors, NAD or NADP as acceptor"/>
    <property type="evidence" value="ECO:0007669"/>
    <property type="project" value="TreeGrafter"/>
</dbReference>
<organism evidence="4 5">
    <name type="scientific">Saxophila tyrrhenica</name>
    <dbReference type="NCBI Taxonomy" id="1690608"/>
    <lineage>
        <taxon>Eukaryota</taxon>
        <taxon>Fungi</taxon>
        <taxon>Dikarya</taxon>
        <taxon>Ascomycota</taxon>
        <taxon>Pezizomycotina</taxon>
        <taxon>Dothideomycetes</taxon>
        <taxon>Dothideomycetidae</taxon>
        <taxon>Mycosphaerellales</taxon>
        <taxon>Extremaceae</taxon>
        <taxon>Saxophila</taxon>
    </lineage>
</organism>
<accession>A0AAV9PFG0</accession>
<name>A0AAV9PFG0_9PEZI</name>
<dbReference type="EMBL" id="JAVRRT010000005">
    <property type="protein sequence ID" value="KAK5172195.1"/>
    <property type="molecule type" value="Genomic_DNA"/>
</dbReference>
<dbReference type="InterPro" id="IPR020904">
    <property type="entry name" value="Sc_DH/Rdtase_CS"/>
</dbReference>
<evidence type="ECO:0000313" key="5">
    <source>
        <dbReference type="Proteomes" id="UP001337655"/>
    </source>
</evidence>
<evidence type="ECO:0000256" key="1">
    <source>
        <dbReference type="ARBA" id="ARBA00006484"/>
    </source>
</evidence>
<dbReference type="PRINTS" id="PR00081">
    <property type="entry name" value="GDHRDH"/>
</dbReference>
<dbReference type="RefSeq" id="XP_064661039.1">
    <property type="nucleotide sequence ID" value="XM_064801088.1"/>
</dbReference>
<evidence type="ECO:0000256" key="2">
    <source>
        <dbReference type="ARBA" id="ARBA00022857"/>
    </source>
</evidence>
<comment type="similarity">
    <text evidence="1">Belongs to the short-chain dehydrogenases/reductases (SDR) family.</text>
</comment>
<dbReference type="InterPro" id="IPR002347">
    <property type="entry name" value="SDR_fam"/>
</dbReference>
<reference evidence="4 5" key="1">
    <citation type="submission" date="2023-08" db="EMBL/GenBank/DDBJ databases">
        <title>Black Yeasts Isolated from many extreme environments.</title>
        <authorList>
            <person name="Coleine C."/>
            <person name="Stajich J.E."/>
            <person name="Selbmann L."/>
        </authorList>
    </citation>
    <scope>NUCLEOTIDE SEQUENCE [LARGE SCALE GENOMIC DNA]</scope>
    <source>
        <strain evidence="4 5">CCFEE 5935</strain>
    </source>
</reference>
<dbReference type="InterPro" id="IPR036291">
    <property type="entry name" value="NAD(P)-bd_dom_sf"/>
</dbReference>
<evidence type="ECO:0000256" key="3">
    <source>
        <dbReference type="ARBA" id="ARBA00023002"/>
    </source>
</evidence>
<evidence type="ECO:0000313" key="4">
    <source>
        <dbReference type="EMBL" id="KAK5172195.1"/>
    </source>
</evidence>
<dbReference type="AlphaFoldDB" id="A0AAV9PFG0"/>
<dbReference type="Proteomes" id="UP001337655">
    <property type="component" value="Unassembled WGS sequence"/>
</dbReference>
<sequence>MDYKDQTAFVTGGASGIARALTQRLIDGGARIFIADINLDAAQSFVDEINQQRPDTAFCTKCDVNSWDELTSAFSKAIEIFDRVDYVFPIAGLTERQVIPKPSEQQDVKKHGFVKPDLAVFDTNATGMINLVLIAVQAFRRQEKREELGGMRGKIVCVSSTCGLYAIYGVPIYTASKQAMVGITRTYGVLLPSEGVTLNAICPHVVKTAISKHTPWWYDDLEKRGLLTDIGQIVAGFEEYLGKSTRSAECLECGPEGRRVVEFIDYMGEKTKLGCEAVIERSARTSLWQDQ</sequence>
<keyword evidence="3" id="KW-0560">Oxidoreductase</keyword>
<gene>
    <name evidence="4" type="ORF">LTR77_003833</name>
</gene>
<dbReference type="PROSITE" id="PS00061">
    <property type="entry name" value="ADH_SHORT"/>
    <property type="match status" value="1"/>
</dbReference>
<keyword evidence="5" id="KW-1185">Reference proteome</keyword>
<dbReference type="Gene3D" id="3.40.50.720">
    <property type="entry name" value="NAD(P)-binding Rossmann-like Domain"/>
    <property type="match status" value="1"/>
</dbReference>
<dbReference type="PANTHER" id="PTHR44229">
    <property type="entry name" value="15-HYDROXYPROSTAGLANDIN DEHYDROGENASE [NAD(+)]"/>
    <property type="match status" value="1"/>
</dbReference>
<dbReference type="GO" id="GO:0005737">
    <property type="term" value="C:cytoplasm"/>
    <property type="evidence" value="ECO:0007669"/>
    <property type="project" value="TreeGrafter"/>
</dbReference>
<dbReference type="PANTHER" id="PTHR44229:SF4">
    <property type="entry name" value="15-HYDROXYPROSTAGLANDIN DEHYDROGENASE [NAD(+)]"/>
    <property type="match status" value="1"/>
</dbReference>
<dbReference type="SUPFAM" id="SSF51735">
    <property type="entry name" value="NAD(P)-binding Rossmann-fold domains"/>
    <property type="match status" value="1"/>
</dbReference>
<dbReference type="Pfam" id="PF00106">
    <property type="entry name" value="adh_short"/>
    <property type="match status" value="1"/>
</dbReference>
<protein>
    <submittedName>
        <fullName evidence="4">Uncharacterized protein</fullName>
    </submittedName>
</protein>
<comment type="caution">
    <text evidence="4">The sequence shown here is derived from an EMBL/GenBank/DDBJ whole genome shotgun (WGS) entry which is preliminary data.</text>
</comment>
<proteinExistence type="inferred from homology"/>